<sequence>MESENGESQVQIHLKTKQQHYAVPDVPYSIEASVTTSELTTFVNTLLEQSLSGDHKTPIEFDFLVFGIEYLRGRLCDHLREKSISFEDAIEIEYLERFPAPEPQDCLLHDDWVSAVEANDKWILTGCYDNTINLWTNKGAHILTIPGHTMPVKAVTWVSLDGDKGKFISCSQDQTAMLWDWSIENNSVECISVCKGHERGIDCVGVSPNRKRFATGSWDTMLKIWSTDSGETIAGTSKRSKTEDSSVKTPQITLQGHRECISAVQWMDDETLITSSWDHTMKVWDLSLEGIKTEISTNKSIFDASYSHLCRLIITASADKNLRLYDPRINRKFNEDTHEKLRFYIKMLTESSVVRNTYLGHQQWIQTVMWSTTEEYLFVSGSYDHQNKLWDIRSPKAPLYDLIGHGDKVLDIDWSNPKYIVSGGADNTVRVYKSRKALIKADHSDSN</sequence>
<keyword evidence="5 6" id="KW-0539">Nucleus</keyword>
<dbReference type="PROSITE" id="PS00678">
    <property type="entry name" value="WD_REPEATS_1"/>
    <property type="match status" value="1"/>
</dbReference>
<dbReference type="SUPFAM" id="SSF50978">
    <property type="entry name" value="WD40 repeat-like"/>
    <property type="match status" value="1"/>
</dbReference>
<keyword evidence="3 7" id="KW-0853">WD repeat</keyword>
<dbReference type="InterPro" id="IPR028599">
    <property type="entry name" value="WDR12/Ytm1"/>
</dbReference>
<evidence type="ECO:0000256" key="2">
    <source>
        <dbReference type="ARBA" id="ARBA00022552"/>
    </source>
</evidence>
<dbReference type="CDD" id="cd00200">
    <property type="entry name" value="WD40"/>
    <property type="match status" value="1"/>
</dbReference>
<organism evidence="9 10">
    <name type="scientific">Glossina morsitans morsitans</name>
    <name type="common">Savannah tsetse fly</name>
    <dbReference type="NCBI Taxonomy" id="37546"/>
    <lineage>
        <taxon>Eukaryota</taxon>
        <taxon>Metazoa</taxon>
        <taxon>Ecdysozoa</taxon>
        <taxon>Arthropoda</taxon>
        <taxon>Hexapoda</taxon>
        <taxon>Insecta</taxon>
        <taxon>Pterygota</taxon>
        <taxon>Neoptera</taxon>
        <taxon>Endopterygota</taxon>
        <taxon>Diptera</taxon>
        <taxon>Brachycera</taxon>
        <taxon>Muscomorpha</taxon>
        <taxon>Hippoboscoidea</taxon>
        <taxon>Glossinidae</taxon>
        <taxon>Glossina</taxon>
    </lineage>
</organism>
<evidence type="ECO:0000256" key="6">
    <source>
        <dbReference type="HAMAP-Rule" id="MF_03029"/>
    </source>
</evidence>
<dbReference type="EMBL" id="CCAG010022414">
    <property type="status" value="NOT_ANNOTATED_CDS"/>
    <property type="molecule type" value="Genomic_DNA"/>
</dbReference>
<dbReference type="SMART" id="SM00320">
    <property type="entry name" value="WD40"/>
    <property type="match status" value="7"/>
</dbReference>
<dbReference type="EnsemblMetazoa" id="GMOY008732-RA">
    <property type="protein sequence ID" value="GMOY008732-PA"/>
    <property type="gene ID" value="GMOY008732"/>
</dbReference>
<feature type="domain" description="NLE" evidence="8">
    <location>
        <begin position="10"/>
        <end position="79"/>
    </location>
</feature>
<dbReference type="InterPro" id="IPR015943">
    <property type="entry name" value="WD40/YVTN_repeat-like_dom_sf"/>
</dbReference>
<comment type="function">
    <text evidence="6">Required for maturation of ribosomal RNAs and formation of the large ribosomal subunit.</text>
</comment>
<dbReference type="Proteomes" id="UP000092444">
    <property type="component" value="Unassembled WGS sequence"/>
</dbReference>
<dbReference type="STRING" id="37546.A0A1B0G5Y7"/>
<keyword evidence="4" id="KW-0677">Repeat</keyword>
<feature type="repeat" description="WD" evidence="7">
    <location>
        <begin position="358"/>
        <end position="400"/>
    </location>
</feature>
<reference evidence="9" key="1">
    <citation type="submission" date="2020-05" db="UniProtKB">
        <authorList>
            <consortium name="EnsemblMetazoa"/>
        </authorList>
    </citation>
    <scope>IDENTIFICATION</scope>
    <source>
        <strain evidence="9">Yale</strain>
    </source>
</reference>
<dbReference type="PRINTS" id="PR00320">
    <property type="entry name" value="GPROTEINBRPT"/>
</dbReference>
<comment type="similarity">
    <text evidence="6">Belongs to the WD repeat WDR12/YTM1 family.</text>
</comment>
<comment type="subcellular location">
    <subcellularLocation>
        <location evidence="6">Nucleus</location>
        <location evidence="6">Nucleolus</location>
    </subcellularLocation>
    <subcellularLocation>
        <location evidence="6">Nucleus</location>
        <location evidence="6">Nucleoplasm</location>
    </subcellularLocation>
</comment>
<protein>
    <recommendedName>
        <fullName evidence="6">Ribosome biogenesis protein WDR12 homolog</fullName>
    </recommendedName>
</protein>
<dbReference type="Pfam" id="PF00400">
    <property type="entry name" value="WD40"/>
    <property type="match status" value="7"/>
</dbReference>
<dbReference type="VEuPathDB" id="VectorBase:GMOY008732"/>
<dbReference type="GO" id="GO:0043021">
    <property type="term" value="F:ribonucleoprotein complex binding"/>
    <property type="evidence" value="ECO:0007669"/>
    <property type="project" value="UniProtKB-UniRule"/>
</dbReference>
<dbReference type="GO" id="GO:0000463">
    <property type="term" value="P:maturation of LSU-rRNA from tricistronic rRNA transcript (SSU-rRNA, 5.8S rRNA, LSU-rRNA)"/>
    <property type="evidence" value="ECO:0007669"/>
    <property type="project" value="UniProtKB-UniRule"/>
</dbReference>
<dbReference type="AlphaFoldDB" id="A0A1B0G5Y7"/>
<dbReference type="GO" id="GO:0005654">
    <property type="term" value="C:nucleoplasm"/>
    <property type="evidence" value="ECO:0007669"/>
    <property type="project" value="UniProtKB-SubCell"/>
</dbReference>
<dbReference type="HAMAP" id="MF_03029">
    <property type="entry name" value="WDR12"/>
    <property type="match status" value="1"/>
</dbReference>
<evidence type="ECO:0000256" key="3">
    <source>
        <dbReference type="ARBA" id="ARBA00022574"/>
    </source>
</evidence>
<evidence type="ECO:0000313" key="10">
    <source>
        <dbReference type="Proteomes" id="UP000092444"/>
    </source>
</evidence>
<dbReference type="GO" id="GO:0005730">
    <property type="term" value="C:nucleolus"/>
    <property type="evidence" value="ECO:0007669"/>
    <property type="project" value="UniProtKB-SubCell"/>
</dbReference>
<evidence type="ECO:0000259" key="8">
    <source>
        <dbReference type="Pfam" id="PF08154"/>
    </source>
</evidence>
<dbReference type="GO" id="GO:0030687">
    <property type="term" value="C:preribosome, large subunit precursor"/>
    <property type="evidence" value="ECO:0007669"/>
    <property type="project" value="UniProtKB-UniRule"/>
</dbReference>
<evidence type="ECO:0000313" key="9">
    <source>
        <dbReference type="EnsemblMetazoa" id="GMOY008732-PA"/>
    </source>
</evidence>
<dbReference type="PROSITE" id="PS50082">
    <property type="entry name" value="WD_REPEATS_2"/>
    <property type="match status" value="4"/>
</dbReference>
<feature type="repeat" description="WD" evidence="7">
    <location>
        <begin position="402"/>
        <end position="433"/>
    </location>
</feature>
<keyword evidence="10" id="KW-1185">Reference proteome</keyword>
<keyword evidence="1 6" id="KW-0690">Ribosome biogenesis</keyword>
<dbReference type="InterPro" id="IPR012972">
    <property type="entry name" value="NLE"/>
</dbReference>
<evidence type="ECO:0000256" key="5">
    <source>
        <dbReference type="ARBA" id="ARBA00023242"/>
    </source>
</evidence>
<accession>A0A1B0G5Y7</accession>
<dbReference type="PANTHER" id="PTHR19855:SF11">
    <property type="entry name" value="RIBOSOME BIOGENESIS PROTEIN WDR12"/>
    <property type="match status" value="1"/>
</dbReference>
<dbReference type="InterPro" id="IPR001680">
    <property type="entry name" value="WD40_rpt"/>
</dbReference>
<proteinExistence type="inferred from homology"/>
<dbReference type="PhylomeDB" id="A0A1B0G5Y7"/>
<dbReference type="Pfam" id="PF08154">
    <property type="entry name" value="NLE"/>
    <property type="match status" value="1"/>
</dbReference>
<name>A0A1B0G5Y7_GLOMM</name>
<evidence type="ECO:0000256" key="4">
    <source>
        <dbReference type="ARBA" id="ARBA00022737"/>
    </source>
</evidence>
<feature type="repeat" description="WD" evidence="7">
    <location>
        <begin position="194"/>
        <end position="235"/>
    </location>
</feature>
<feature type="repeat" description="WD" evidence="7">
    <location>
        <begin position="254"/>
        <end position="287"/>
    </location>
</feature>
<dbReference type="PANTHER" id="PTHR19855">
    <property type="entry name" value="WD40 REPEAT PROTEIN 12, 37"/>
    <property type="match status" value="1"/>
</dbReference>
<keyword evidence="2 6" id="KW-0698">rRNA processing</keyword>
<dbReference type="GO" id="GO:0000466">
    <property type="term" value="P:maturation of 5.8S rRNA from tricistronic rRNA transcript (SSU-rRNA, 5.8S rRNA, LSU-rRNA)"/>
    <property type="evidence" value="ECO:0007669"/>
    <property type="project" value="UniProtKB-UniRule"/>
</dbReference>
<evidence type="ECO:0000256" key="7">
    <source>
        <dbReference type="PROSITE-ProRule" id="PRU00221"/>
    </source>
</evidence>
<dbReference type="Gene3D" id="2.130.10.10">
    <property type="entry name" value="YVTN repeat-like/Quinoprotein amine dehydrogenase"/>
    <property type="match status" value="2"/>
</dbReference>
<dbReference type="PROSITE" id="PS50294">
    <property type="entry name" value="WD_REPEATS_REGION"/>
    <property type="match status" value="3"/>
</dbReference>
<dbReference type="InterPro" id="IPR020472">
    <property type="entry name" value="WD40_PAC1"/>
</dbReference>
<evidence type="ECO:0000256" key="1">
    <source>
        <dbReference type="ARBA" id="ARBA00022517"/>
    </source>
</evidence>
<dbReference type="InterPro" id="IPR036322">
    <property type="entry name" value="WD40_repeat_dom_sf"/>
</dbReference>
<dbReference type="InterPro" id="IPR019775">
    <property type="entry name" value="WD40_repeat_CS"/>
</dbReference>